<organism evidence="2 3">
    <name type="scientific">Mesobacillus stamsii</name>
    <dbReference type="NCBI Taxonomy" id="225347"/>
    <lineage>
        <taxon>Bacteria</taxon>
        <taxon>Bacillati</taxon>
        <taxon>Bacillota</taxon>
        <taxon>Bacilli</taxon>
        <taxon>Bacillales</taxon>
        <taxon>Bacillaceae</taxon>
        <taxon>Mesobacillus</taxon>
    </lineage>
</organism>
<proteinExistence type="predicted"/>
<evidence type="ECO:0000313" key="3">
    <source>
        <dbReference type="Proteomes" id="UP001242313"/>
    </source>
</evidence>
<keyword evidence="3" id="KW-1185">Reference proteome</keyword>
<dbReference type="Pfam" id="PF13335">
    <property type="entry name" value="Mg_chelatase_C"/>
    <property type="match status" value="1"/>
</dbReference>
<accession>A0ABU0G077</accession>
<sequence>MEDQQRRLQELSMKHDLSNRVQIKLIRMARTISDMRGEPFISDVASEEALTLRKIGKGGGIDA</sequence>
<gene>
    <name evidence="2" type="ORF">J2S25_003824</name>
</gene>
<reference evidence="2 3" key="1">
    <citation type="submission" date="2023-07" db="EMBL/GenBank/DDBJ databases">
        <title>Genomic Encyclopedia of Type Strains, Phase IV (KMG-IV): sequencing the most valuable type-strain genomes for metagenomic binning, comparative biology and taxonomic classification.</title>
        <authorList>
            <person name="Goeker M."/>
        </authorList>
    </citation>
    <scope>NUCLEOTIDE SEQUENCE [LARGE SCALE GENOMIC DNA]</scope>
    <source>
        <strain evidence="2 3">DSM 19598</strain>
    </source>
</reference>
<evidence type="ECO:0000313" key="2">
    <source>
        <dbReference type="EMBL" id="MDQ0415597.1"/>
    </source>
</evidence>
<dbReference type="EMBL" id="JAUSUN010000040">
    <property type="protein sequence ID" value="MDQ0415597.1"/>
    <property type="molecule type" value="Genomic_DNA"/>
</dbReference>
<comment type="caution">
    <text evidence="2">The sequence shown here is derived from an EMBL/GenBank/DDBJ whole genome shotgun (WGS) entry which is preliminary data.</text>
</comment>
<protein>
    <submittedName>
        <fullName evidence="2">ATPase with chaperone activity</fullName>
    </submittedName>
</protein>
<feature type="domain" description="Mg chelatase-related protein C-terminal" evidence="1">
    <location>
        <begin position="3"/>
        <end position="53"/>
    </location>
</feature>
<dbReference type="InterPro" id="IPR025158">
    <property type="entry name" value="Mg_chelat-rel_C"/>
</dbReference>
<evidence type="ECO:0000259" key="1">
    <source>
        <dbReference type="Pfam" id="PF13335"/>
    </source>
</evidence>
<dbReference type="Proteomes" id="UP001242313">
    <property type="component" value="Unassembled WGS sequence"/>
</dbReference>
<name>A0ABU0G077_9BACI</name>